<organism evidence="1 2">
    <name type="scientific">Pseudomonas putida</name>
    <name type="common">Arthrobacter siderocapsulatus</name>
    <dbReference type="NCBI Taxonomy" id="303"/>
    <lineage>
        <taxon>Bacteria</taxon>
        <taxon>Pseudomonadati</taxon>
        <taxon>Pseudomonadota</taxon>
        <taxon>Gammaproteobacteria</taxon>
        <taxon>Pseudomonadales</taxon>
        <taxon>Pseudomonadaceae</taxon>
        <taxon>Pseudomonas</taxon>
    </lineage>
</organism>
<name>A0A8I1JGP2_PSEPU</name>
<dbReference type="InterPro" id="IPR027417">
    <property type="entry name" value="P-loop_NTPase"/>
</dbReference>
<dbReference type="Gene3D" id="3.40.50.300">
    <property type="entry name" value="P-loop containing nucleotide triphosphate hydrolases"/>
    <property type="match status" value="1"/>
</dbReference>
<dbReference type="RefSeq" id="WP_198746629.1">
    <property type="nucleotide sequence ID" value="NZ_JAEHTE010000002.1"/>
</dbReference>
<dbReference type="Proteomes" id="UP000637061">
    <property type="component" value="Unassembled WGS sequence"/>
</dbReference>
<evidence type="ECO:0000313" key="2">
    <source>
        <dbReference type="Proteomes" id="UP000637061"/>
    </source>
</evidence>
<dbReference type="AlphaFoldDB" id="A0A8I1JGP2"/>
<keyword evidence="1" id="KW-0547">Nucleotide-binding</keyword>
<protein>
    <submittedName>
        <fullName evidence="1">ATP-binding protein</fullName>
    </submittedName>
</protein>
<gene>
    <name evidence="1" type="ORF">JEU22_03720</name>
</gene>
<dbReference type="EMBL" id="JAEHTE010000002">
    <property type="protein sequence ID" value="MBI6883012.1"/>
    <property type="molecule type" value="Genomic_DNA"/>
</dbReference>
<reference evidence="1" key="1">
    <citation type="submission" date="2020-12" db="EMBL/GenBank/DDBJ databases">
        <title>Enhanced detection system for hospital associated transmission using whole genome sequencing surveillance.</title>
        <authorList>
            <person name="Harrison L.H."/>
            <person name="Van Tyne D."/>
            <person name="Marsh J.W."/>
            <person name="Griffith M.P."/>
            <person name="Snyder D.J."/>
            <person name="Cooper V.S."/>
            <person name="Mustapha M."/>
        </authorList>
    </citation>
    <scope>NUCLEOTIDE SEQUENCE</scope>
    <source>
        <strain evidence="1">PSB00042</strain>
    </source>
</reference>
<sequence length="1006" mass="112646">MSIGFAISNMLNRVFKTNVLHYSQLETSSGEFNLVTRDGGLMTAFEIKGTFGIVGAEAFREQILSLVDGLSSGLSRPGYRLQFVFRRDPLNSKEALRRSISGAIYTLNQLNLDLEDMVKERGQLLEKKTVLETCHLIITTYPRAMHPDIRKEAVKERSEKAKVSGGLKPGVMSQSPSLELPGLEMLHSGFINQVISKLGEKLSIQKLEVHEYLLLIRKQITQFGTSDKWRAYLPGDSVPMRLIDEVPLDNDLSHVMWPDISHQLFSREPKIHEKDPTLVDIGDWCIAPIMVDQRPQEAKPFADLFASIDRDVPYQMSLVIESGHERVTQMISRKKTFASFVAFASSENKLIRDAAEYILDIAANDTLVSAQISFSTWGREIEETRRNRSKLKTAVEAWGQLQVVEERGDAIESWFNTLPGISATHLGTPIPLTVTEAMGMSPITRPVSPWADGTMLYRTIDEKAFPYLPGSTLQNANMELVFAPPGFGKSFYLAAANMGLITKPGNTILPRIGILDIGFSSAMFVDMVRDSLPAHMKHLAKSFRMEMDAKYAVNFFDTPLGCQRPLSVDREFVVNMLTLLATPAGRSEGITRLPELVSNLVDAMYDYFSEENNPNMYEPGIDPEVDAAMAAHNINVHSEVSWWKIVRVLHQQGLHHEAIQAQRFAVPTLNDATTVLSQASSISDVYGTAMVDNGQESIIDFLKTMIISAVNDYPILSQPTVFSLGDARIVSIDLMNVARDGSAQAEKKTGVMYMLGRQIICRDFYRKVDITLPEIPAEFRAYHKRVIEKDESIPKKFCMDEFHRTSKVQAVRSQAIVDIREGRKYNVHVSLLSQLLEDFDDNMVKLVNNIIILSKGISEMSLNEIRERFAPSEDAVKYMNRWLTGPGAEGSSMLYIGQLKSETSPKIEQVLRLTLGPTEIWAYSTTPTDVSLRKRMSDRIGLGNALRVLAKAYPRGSAQADIQKILSENAADLESDDDNLNLFDILADRVIKAHPELIDPTKMRVA</sequence>
<comment type="caution">
    <text evidence="1">The sequence shown here is derived from an EMBL/GenBank/DDBJ whole genome shotgun (WGS) entry which is preliminary data.</text>
</comment>
<accession>A0A8I1JGP2</accession>
<dbReference type="GO" id="GO:0005524">
    <property type="term" value="F:ATP binding"/>
    <property type="evidence" value="ECO:0007669"/>
    <property type="project" value="UniProtKB-KW"/>
</dbReference>
<proteinExistence type="predicted"/>
<keyword evidence="1" id="KW-0067">ATP-binding</keyword>
<evidence type="ECO:0000313" key="1">
    <source>
        <dbReference type="EMBL" id="MBI6883012.1"/>
    </source>
</evidence>